<evidence type="ECO:0000313" key="2">
    <source>
        <dbReference type="EMBL" id="MCI68701.1"/>
    </source>
</evidence>
<feature type="region of interest" description="Disordered" evidence="1">
    <location>
        <begin position="1"/>
        <end position="76"/>
    </location>
</feature>
<dbReference type="AlphaFoldDB" id="A0A392U5E6"/>
<name>A0A392U5E6_9FABA</name>
<protein>
    <submittedName>
        <fullName evidence="2">Uncharacterized protein</fullName>
    </submittedName>
</protein>
<evidence type="ECO:0000256" key="1">
    <source>
        <dbReference type="SAM" id="MobiDB-lite"/>
    </source>
</evidence>
<accession>A0A392U5E6</accession>
<keyword evidence="3" id="KW-1185">Reference proteome</keyword>
<dbReference type="Proteomes" id="UP000265520">
    <property type="component" value="Unassembled WGS sequence"/>
</dbReference>
<proteinExistence type="predicted"/>
<comment type="caution">
    <text evidence="2">The sequence shown here is derived from an EMBL/GenBank/DDBJ whole genome shotgun (WGS) entry which is preliminary data.</text>
</comment>
<organism evidence="2 3">
    <name type="scientific">Trifolium medium</name>
    <dbReference type="NCBI Taxonomy" id="97028"/>
    <lineage>
        <taxon>Eukaryota</taxon>
        <taxon>Viridiplantae</taxon>
        <taxon>Streptophyta</taxon>
        <taxon>Embryophyta</taxon>
        <taxon>Tracheophyta</taxon>
        <taxon>Spermatophyta</taxon>
        <taxon>Magnoliopsida</taxon>
        <taxon>eudicotyledons</taxon>
        <taxon>Gunneridae</taxon>
        <taxon>Pentapetalae</taxon>
        <taxon>rosids</taxon>
        <taxon>fabids</taxon>
        <taxon>Fabales</taxon>
        <taxon>Fabaceae</taxon>
        <taxon>Papilionoideae</taxon>
        <taxon>50 kb inversion clade</taxon>
        <taxon>NPAAA clade</taxon>
        <taxon>Hologalegina</taxon>
        <taxon>IRL clade</taxon>
        <taxon>Trifolieae</taxon>
        <taxon>Trifolium</taxon>
    </lineage>
</organism>
<dbReference type="EMBL" id="LXQA010741229">
    <property type="protein sequence ID" value="MCI68701.1"/>
    <property type="molecule type" value="Genomic_DNA"/>
</dbReference>
<feature type="compositionally biased region" description="Polar residues" evidence="1">
    <location>
        <begin position="65"/>
        <end position="76"/>
    </location>
</feature>
<sequence>MTEAWPARPVRRRTEPHPWLSRSPWARQSAPSSISKGTELHAASLELHSRPNGHPHSPRLLPRSCTVTQSRAASSA</sequence>
<evidence type="ECO:0000313" key="3">
    <source>
        <dbReference type="Proteomes" id="UP000265520"/>
    </source>
</evidence>
<reference evidence="2 3" key="1">
    <citation type="journal article" date="2018" name="Front. Plant Sci.">
        <title>Red Clover (Trifolium pratense) and Zigzag Clover (T. medium) - A Picture of Genomic Similarities and Differences.</title>
        <authorList>
            <person name="Dluhosova J."/>
            <person name="Istvanek J."/>
            <person name="Nedelnik J."/>
            <person name="Repkova J."/>
        </authorList>
    </citation>
    <scope>NUCLEOTIDE SEQUENCE [LARGE SCALE GENOMIC DNA]</scope>
    <source>
        <strain evidence="3">cv. 10/8</strain>
        <tissue evidence="2">Leaf</tissue>
    </source>
</reference>